<reference evidence="7 8" key="1">
    <citation type="submission" date="2019-04" db="EMBL/GenBank/DDBJ databases">
        <authorList>
            <person name="Feng G."/>
            <person name="Zhang J."/>
            <person name="Zhu H."/>
        </authorList>
    </citation>
    <scope>NUCLEOTIDE SEQUENCE [LARGE SCALE GENOMIC DNA]</scope>
    <source>
        <strain evidence="7 8">JCM 31653</strain>
    </source>
</reference>
<dbReference type="AlphaFoldDB" id="A0A4Z0Q1X3"/>
<organism evidence="7 8">
    <name type="scientific">Hymenobacter aquaticus</name>
    <dbReference type="NCBI Taxonomy" id="1867101"/>
    <lineage>
        <taxon>Bacteria</taxon>
        <taxon>Pseudomonadati</taxon>
        <taxon>Bacteroidota</taxon>
        <taxon>Cytophagia</taxon>
        <taxon>Cytophagales</taxon>
        <taxon>Hymenobacteraceae</taxon>
        <taxon>Hymenobacter</taxon>
    </lineage>
</organism>
<dbReference type="Gene3D" id="2.40.30.170">
    <property type="match status" value="1"/>
</dbReference>
<comment type="caution">
    <text evidence="7">The sequence shown here is derived from an EMBL/GenBank/DDBJ whole genome shotgun (WGS) entry which is preliminary data.</text>
</comment>
<dbReference type="Proteomes" id="UP000297549">
    <property type="component" value="Unassembled WGS sequence"/>
</dbReference>
<name>A0A4Z0Q1X3_9BACT</name>
<dbReference type="PANTHER" id="PTHR30386">
    <property type="entry name" value="MEMBRANE FUSION SUBUNIT OF EMRAB-TOLC MULTIDRUG EFFLUX PUMP"/>
    <property type="match status" value="1"/>
</dbReference>
<evidence type="ECO:0000256" key="5">
    <source>
        <dbReference type="SAM" id="Phobius"/>
    </source>
</evidence>
<dbReference type="PANTHER" id="PTHR30386:SF26">
    <property type="entry name" value="TRANSPORT PROTEIN COMB"/>
    <property type="match status" value="1"/>
</dbReference>
<evidence type="ECO:0000313" key="7">
    <source>
        <dbReference type="EMBL" id="TGE23990.1"/>
    </source>
</evidence>
<evidence type="ECO:0000256" key="1">
    <source>
        <dbReference type="ARBA" id="ARBA00004167"/>
    </source>
</evidence>
<dbReference type="InterPro" id="IPR050739">
    <property type="entry name" value="MFP"/>
</dbReference>
<evidence type="ECO:0000256" key="4">
    <source>
        <dbReference type="ARBA" id="ARBA00023136"/>
    </source>
</evidence>
<keyword evidence="3 5" id="KW-1133">Transmembrane helix</keyword>
<protein>
    <submittedName>
        <fullName evidence="7">HlyD family efflux transporter periplasmic adaptor subunit</fullName>
    </submittedName>
</protein>
<dbReference type="EMBL" id="SRLC01000001">
    <property type="protein sequence ID" value="TGE23990.1"/>
    <property type="molecule type" value="Genomic_DNA"/>
</dbReference>
<dbReference type="RefSeq" id="WP_135461116.1">
    <property type="nucleotide sequence ID" value="NZ_SRLC01000001.1"/>
</dbReference>
<dbReference type="InterPro" id="IPR058982">
    <property type="entry name" value="Beta-barrel_AprE"/>
</dbReference>
<dbReference type="GO" id="GO:0016020">
    <property type="term" value="C:membrane"/>
    <property type="evidence" value="ECO:0007669"/>
    <property type="project" value="UniProtKB-SubCell"/>
</dbReference>
<feature type="domain" description="AprE-like beta-barrel" evidence="6">
    <location>
        <begin position="331"/>
        <end position="412"/>
    </location>
</feature>
<evidence type="ECO:0000256" key="2">
    <source>
        <dbReference type="ARBA" id="ARBA00022692"/>
    </source>
</evidence>
<dbReference type="PRINTS" id="PR01490">
    <property type="entry name" value="RTXTOXIND"/>
</dbReference>
<proteinExistence type="predicted"/>
<keyword evidence="2 5" id="KW-0812">Transmembrane</keyword>
<dbReference type="OrthoDB" id="7057889at2"/>
<keyword evidence="4 5" id="KW-0472">Membrane</keyword>
<evidence type="ECO:0000256" key="3">
    <source>
        <dbReference type="ARBA" id="ARBA00022989"/>
    </source>
</evidence>
<comment type="subcellular location">
    <subcellularLocation>
        <location evidence="1">Membrane</location>
        <topology evidence="1">Single-pass membrane protein</topology>
    </subcellularLocation>
</comment>
<accession>A0A4Z0Q1X3</accession>
<feature type="transmembrane region" description="Helical" evidence="5">
    <location>
        <begin position="28"/>
        <end position="50"/>
    </location>
</feature>
<keyword evidence="8" id="KW-1185">Reference proteome</keyword>
<evidence type="ECO:0000313" key="8">
    <source>
        <dbReference type="Proteomes" id="UP000297549"/>
    </source>
</evidence>
<evidence type="ECO:0000259" key="6">
    <source>
        <dbReference type="Pfam" id="PF26002"/>
    </source>
</evidence>
<sequence>MPTDNPTYLIELRAEEVQEVLSRRPPWLLRWGGAFGLAATGLIFLCTWLIHYPDVVTAGFTLTSVNAPKVAVARTEGRIVKLLAHDTAPVLAGAPLAYLESTADHAEVLALARTLQAAWQLARQNQYADLQKLPLHGFHRLGELQNDYQSFLQKYTQIKFNTLTQYYRQQKDILDGQLLDLKKLETNLRHQEALQKAELDIARQQFQAQKQLAQQKVIPWLELEREKSKLLERQLLYTQVASGVILNTSAQRLKQKESLELAKALAEQLDNFQQAINTLQSATDTWMARYIVRAPTAGTLYLPRPLQENQQVSLNQELFYIAPANTRYTGEINIAQQNAGKVQPGQTVLIKFSGYPYQEYGLVKGRITSVAEVLLKNNVFLARVELPAHLVTTQGRTLKYKNGMTATAEIITTDNRLLYKILPPLKFLFDPAGV</sequence>
<dbReference type="Pfam" id="PF26002">
    <property type="entry name" value="Beta-barrel_AprE"/>
    <property type="match status" value="1"/>
</dbReference>
<gene>
    <name evidence="7" type="ORF">E5K00_01885</name>
</gene>